<gene>
    <name evidence="1" type="ORF">ABB55_05875</name>
</gene>
<evidence type="ECO:0008006" key="3">
    <source>
        <dbReference type="Google" id="ProtNLM"/>
    </source>
</evidence>
<reference evidence="1 2" key="2">
    <citation type="submission" date="2015-10" db="EMBL/GenBank/DDBJ databases">
        <title>Draft Genome Sequence of Prosthecomicrobium hirschii ATCC 27832.</title>
        <authorList>
            <person name="Daniel J."/>
            <person name="Givan S.A."/>
            <person name="Brun Y.V."/>
            <person name="Brown P.J."/>
        </authorList>
    </citation>
    <scope>NUCLEOTIDE SEQUENCE [LARGE SCALE GENOMIC DNA]</scope>
    <source>
        <strain evidence="1 2">16</strain>
    </source>
</reference>
<accession>A0A0P6W114</accession>
<dbReference type="EMBL" id="LJYW01000001">
    <property type="protein sequence ID" value="KPL51816.1"/>
    <property type="molecule type" value="Genomic_DNA"/>
</dbReference>
<proteinExistence type="predicted"/>
<comment type="caution">
    <text evidence="1">The sequence shown here is derived from an EMBL/GenBank/DDBJ whole genome shotgun (WGS) entry which is preliminary data.</text>
</comment>
<reference evidence="1 2" key="1">
    <citation type="submission" date="2015-09" db="EMBL/GenBank/DDBJ databases">
        <authorList>
            <person name="Jackson K.R."/>
            <person name="Lunt B.L."/>
            <person name="Fisher J.N.B."/>
            <person name="Gardner A.V."/>
            <person name="Bailey M.E."/>
            <person name="Deus L.M."/>
            <person name="Earl A.S."/>
            <person name="Gibby P.D."/>
            <person name="Hartmann K.A."/>
            <person name="Liu J.E."/>
            <person name="Manci A.M."/>
            <person name="Nielsen D.A."/>
            <person name="Solomon M.B."/>
            <person name="Breakwell D.P."/>
            <person name="Burnett S.H."/>
            <person name="Grose J.H."/>
        </authorList>
    </citation>
    <scope>NUCLEOTIDE SEQUENCE [LARGE SCALE GENOMIC DNA]</scope>
    <source>
        <strain evidence="1 2">16</strain>
    </source>
</reference>
<evidence type="ECO:0000313" key="1">
    <source>
        <dbReference type="EMBL" id="KPL51816.1"/>
    </source>
</evidence>
<organism evidence="1 2">
    <name type="scientific">Prosthecodimorpha hirschii</name>
    <dbReference type="NCBI Taxonomy" id="665126"/>
    <lineage>
        <taxon>Bacteria</taxon>
        <taxon>Pseudomonadati</taxon>
        <taxon>Pseudomonadota</taxon>
        <taxon>Alphaproteobacteria</taxon>
        <taxon>Hyphomicrobiales</taxon>
        <taxon>Ancalomicrobiaceae</taxon>
        <taxon>Prosthecodimorpha</taxon>
    </lineage>
</organism>
<dbReference type="AlphaFoldDB" id="A0A0P6W114"/>
<dbReference type="SUPFAM" id="SSF52540">
    <property type="entry name" value="P-loop containing nucleoside triphosphate hydrolases"/>
    <property type="match status" value="1"/>
</dbReference>
<dbReference type="InterPro" id="IPR027417">
    <property type="entry name" value="P-loop_NTPase"/>
</dbReference>
<evidence type="ECO:0000313" key="2">
    <source>
        <dbReference type="Proteomes" id="UP000048984"/>
    </source>
</evidence>
<sequence length="391" mass="43341">MARLVLHIGMTKTGSTSIEATFDDSRDALVAHGIDYLDMGQNHSKLMTVVVKNSAKGLKGEITRILGVEKGDTDYDPELVLGTLRDRLAKPRANTVVISGQGLVKYNRKQCERVRDFVSPYFDEIRIVVYVRDPTTWASSRAQENMKRGHTLAELVAALHEDPENCAIMPEYRAGIEAYIEVFGRENVDIRVFDRKRMVNGDLMADFCAAIGAGPEVPGILKQSFSNKGASMEALLLIQAHYDVVEDRLRAAEGAPPRSAVPQTLANLIEAQDRYRHPSSNYPFRQAVRDIRGTKWALPKPVLDTIWAKSMADIEWLRGVTGDPGLFADAYPPAEAPAPAWNTETLQDVARALEEALGDVMQVEKRRSRLPGPARQAIRMLHKAKRAVGLG</sequence>
<dbReference type="STRING" id="665126.ABB55_05875"/>
<keyword evidence="2" id="KW-1185">Reference proteome</keyword>
<name>A0A0P6W114_9HYPH</name>
<dbReference type="Gene3D" id="3.40.50.300">
    <property type="entry name" value="P-loop containing nucleotide triphosphate hydrolases"/>
    <property type="match status" value="1"/>
</dbReference>
<dbReference type="Proteomes" id="UP000048984">
    <property type="component" value="Unassembled WGS sequence"/>
</dbReference>
<protein>
    <recommendedName>
        <fullName evidence="3">Sulfotransferase domain-containing protein</fullName>
    </recommendedName>
</protein>
<dbReference type="RefSeq" id="WP_054357979.1">
    <property type="nucleotide sequence ID" value="NZ_LJYW01000001.1"/>
</dbReference>